<dbReference type="Pfam" id="PF06108">
    <property type="entry name" value="DUF952"/>
    <property type="match status" value="1"/>
</dbReference>
<dbReference type="SUPFAM" id="SSF56399">
    <property type="entry name" value="ADP-ribosylation"/>
    <property type="match status" value="1"/>
</dbReference>
<dbReference type="Proteomes" id="UP000655044">
    <property type="component" value="Unassembled WGS sequence"/>
</dbReference>
<gene>
    <name evidence="2" type="ORF">Pro02_66770</name>
</gene>
<feature type="transmembrane region" description="Helical" evidence="1">
    <location>
        <begin position="80"/>
        <end position="97"/>
    </location>
</feature>
<evidence type="ECO:0000313" key="2">
    <source>
        <dbReference type="EMBL" id="GIH88269.1"/>
    </source>
</evidence>
<dbReference type="AlphaFoldDB" id="A0A8J3SAS2"/>
<accession>A0A8J3SAS2</accession>
<name>A0A8J3SAS2_PLARO</name>
<feature type="transmembrane region" description="Helical" evidence="1">
    <location>
        <begin position="39"/>
        <end position="60"/>
    </location>
</feature>
<reference evidence="2" key="1">
    <citation type="submission" date="2021-01" db="EMBL/GenBank/DDBJ databases">
        <title>Whole genome shotgun sequence of Planobispora rosea NBRC 15558.</title>
        <authorList>
            <person name="Komaki H."/>
            <person name="Tamura T."/>
        </authorList>
    </citation>
    <scope>NUCLEOTIDE SEQUENCE</scope>
    <source>
        <strain evidence="2">NBRC 15558</strain>
    </source>
</reference>
<comment type="caution">
    <text evidence="2">The sequence shown here is derived from an EMBL/GenBank/DDBJ whole genome shotgun (WGS) entry which is preliminary data.</text>
</comment>
<keyword evidence="1" id="KW-0472">Membrane</keyword>
<dbReference type="InterPro" id="IPR009297">
    <property type="entry name" value="DUF952"/>
</dbReference>
<dbReference type="Gene3D" id="3.20.170.20">
    <property type="entry name" value="Protein of unknown function DUF952"/>
    <property type="match status" value="1"/>
</dbReference>
<evidence type="ECO:0000313" key="3">
    <source>
        <dbReference type="Proteomes" id="UP000655044"/>
    </source>
</evidence>
<sequence>MFYDHAMNAVDWILIALMILLLLRAVIQVGRRPREVLRILVTPFLFIGVAFPAYAIIATARLLGPSITVSPHNFTTSLRVGFFCLALSFFLLIGDLVRRAVQGTGTPPGTAGRMTVLHLALTADWDAARATGEYRVSTRGRTLEEEGFIHACADHAQLDGVARRYYRGVTDPLTLLTIDPTGLDVRFEAPPGPRDDRHIRDGAETFPHIYGPVPVSAVVSAEPFTLPP</sequence>
<proteinExistence type="predicted"/>
<keyword evidence="1" id="KW-1133">Transmembrane helix</keyword>
<evidence type="ECO:0000256" key="1">
    <source>
        <dbReference type="SAM" id="Phobius"/>
    </source>
</evidence>
<keyword evidence="3" id="KW-1185">Reference proteome</keyword>
<evidence type="ECO:0008006" key="4">
    <source>
        <dbReference type="Google" id="ProtNLM"/>
    </source>
</evidence>
<organism evidence="2 3">
    <name type="scientific">Planobispora rosea</name>
    <dbReference type="NCBI Taxonomy" id="35762"/>
    <lineage>
        <taxon>Bacteria</taxon>
        <taxon>Bacillati</taxon>
        <taxon>Actinomycetota</taxon>
        <taxon>Actinomycetes</taxon>
        <taxon>Streptosporangiales</taxon>
        <taxon>Streptosporangiaceae</taxon>
        <taxon>Planobispora</taxon>
    </lineage>
</organism>
<keyword evidence="1" id="KW-0812">Transmembrane</keyword>
<protein>
    <recommendedName>
        <fullName evidence="4">DUF952 domain-containing protein</fullName>
    </recommendedName>
</protein>
<dbReference type="EMBL" id="BOOI01000077">
    <property type="protein sequence ID" value="GIH88269.1"/>
    <property type="molecule type" value="Genomic_DNA"/>
</dbReference>
<feature type="transmembrane region" description="Helical" evidence="1">
    <location>
        <begin position="6"/>
        <end position="27"/>
    </location>
</feature>